<feature type="region of interest" description="Disordered" evidence="1">
    <location>
        <begin position="1"/>
        <end position="101"/>
    </location>
</feature>
<feature type="compositionally biased region" description="Polar residues" evidence="1">
    <location>
        <begin position="77"/>
        <end position="91"/>
    </location>
</feature>
<reference evidence="2 3" key="1">
    <citation type="journal article" date="2015" name="Nat. Commun.">
        <title>Lucilia cuprina genome unlocks parasitic fly biology to underpin future interventions.</title>
        <authorList>
            <person name="Anstead C.A."/>
            <person name="Korhonen P.K."/>
            <person name="Young N.D."/>
            <person name="Hall R.S."/>
            <person name="Jex A.R."/>
            <person name="Murali S.C."/>
            <person name="Hughes D.S."/>
            <person name="Lee S.F."/>
            <person name="Perry T."/>
            <person name="Stroehlein A.J."/>
            <person name="Ansell B.R."/>
            <person name="Breugelmans B."/>
            <person name="Hofmann A."/>
            <person name="Qu J."/>
            <person name="Dugan S."/>
            <person name="Lee S.L."/>
            <person name="Chao H."/>
            <person name="Dinh H."/>
            <person name="Han Y."/>
            <person name="Doddapaneni H.V."/>
            <person name="Worley K.C."/>
            <person name="Muzny D.M."/>
            <person name="Ioannidis P."/>
            <person name="Waterhouse R.M."/>
            <person name="Zdobnov E.M."/>
            <person name="James P.J."/>
            <person name="Bagnall N.H."/>
            <person name="Kotze A.C."/>
            <person name="Gibbs R.A."/>
            <person name="Richards S."/>
            <person name="Batterham P."/>
            <person name="Gasser R.B."/>
        </authorList>
    </citation>
    <scope>NUCLEOTIDE SEQUENCE [LARGE SCALE GENOMIC DNA]</scope>
    <source>
        <strain evidence="2 3">LS</strain>
        <tissue evidence="2">Full body</tissue>
    </source>
</reference>
<protein>
    <submittedName>
        <fullName evidence="2">Uncharacterized protein</fullName>
    </submittedName>
</protein>
<feature type="compositionally biased region" description="Polar residues" evidence="1">
    <location>
        <begin position="1"/>
        <end position="12"/>
    </location>
</feature>
<dbReference type="EMBL" id="JRES01001376">
    <property type="protein sequence ID" value="KNC23273.1"/>
    <property type="molecule type" value="Genomic_DNA"/>
</dbReference>
<dbReference type="OMA" id="QQHGAIG"/>
<comment type="caution">
    <text evidence="2">The sequence shown here is derived from an EMBL/GenBank/DDBJ whole genome shotgun (WGS) entry which is preliminary data.</text>
</comment>
<organism evidence="2 3">
    <name type="scientific">Lucilia cuprina</name>
    <name type="common">Green bottle fly</name>
    <name type="synonym">Australian sheep blowfly</name>
    <dbReference type="NCBI Taxonomy" id="7375"/>
    <lineage>
        <taxon>Eukaryota</taxon>
        <taxon>Metazoa</taxon>
        <taxon>Ecdysozoa</taxon>
        <taxon>Arthropoda</taxon>
        <taxon>Hexapoda</taxon>
        <taxon>Insecta</taxon>
        <taxon>Pterygota</taxon>
        <taxon>Neoptera</taxon>
        <taxon>Endopterygota</taxon>
        <taxon>Diptera</taxon>
        <taxon>Brachycera</taxon>
        <taxon>Muscomorpha</taxon>
        <taxon>Oestroidea</taxon>
        <taxon>Calliphoridae</taxon>
        <taxon>Luciliinae</taxon>
        <taxon>Lucilia</taxon>
    </lineage>
</organism>
<name>A0A0L0BTF5_LUCCU</name>
<dbReference type="Proteomes" id="UP000037069">
    <property type="component" value="Unassembled WGS sequence"/>
</dbReference>
<feature type="compositionally biased region" description="Low complexity" evidence="1">
    <location>
        <begin position="13"/>
        <end position="24"/>
    </location>
</feature>
<accession>A0A0L0BTF5</accession>
<keyword evidence="3" id="KW-1185">Reference proteome</keyword>
<evidence type="ECO:0000256" key="1">
    <source>
        <dbReference type="SAM" id="MobiDB-lite"/>
    </source>
</evidence>
<gene>
    <name evidence="2" type="ORF">FF38_07121</name>
</gene>
<evidence type="ECO:0000313" key="2">
    <source>
        <dbReference type="EMBL" id="KNC23273.1"/>
    </source>
</evidence>
<dbReference type="OrthoDB" id="3176171at2759"/>
<dbReference type="STRING" id="7375.A0A0L0BTF5"/>
<evidence type="ECO:0000313" key="3">
    <source>
        <dbReference type="Proteomes" id="UP000037069"/>
    </source>
</evidence>
<sequence>MVTRASSVPQLNSSGGSSSGSYKGSSGGRGRPTNQKGRRSTGGKSVTPNSRNRDQQQHGAIGPRSRSLINGMRRVSPQKQTSVGSSGSRNTPVFLRSRENE</sequence>
<dbReference type="AlphaFoldDB" id="A0A0L0BTF5"/>
<proteinExistence type="predicted"/>